<keyword evidence="3 7" id="KW-0812">Transmembrane</keyword>
<dbReference type="PANTHER" id="PTHR30572">
    <property type="entry name" value="MEMBRANE COMPONENT OF TRANSPORTER-RELATED"/>
    <property type="match status" value="1"/>
</dbReference>
<comment type="caution">
    <text evidence="10">The sequence shown here is derived from an EMBL/GenBank/DDBJ whole genome shotgun (WGS) entry which is preliminary data.</text>
</comment>
<feature type="transmembrane region" description="Helical" evidence="7">
    <location>
        <begin position="340"/>
        <end position="366"/>
    </location>
</feature>
<evidence type="ECO:0000313" key="11">
    <source>
        <dbReference type="Proteomes" id="UP000824214"/>
    </source>
</evidence>
<sequence length="419" mass="46192">MIENIRLSFQGIWAHKMRSFLTMLGIIIGIASIISIVSTIKGTNEQIKRNLIGAGNNVVRVQLYQNDTDWVYEVTSYGMPQGIPQVDEDTYQEILDMPQVEDAAVYTRRMDYNNSLYYGNEGIDGCEMLGVDNSYFETCQYVVDRGRMFVPADFNEYRPVAIIDNNTAEQLFQGEDPVGKTIEYNSTALVVVGVVEVANRFEPVINSIEDYYTYMGNSTSGKVFIPNAIWPSLFAYDEPQEVAVRCQSTEAMSTVGTQVADLLNENNQNETIKYRAEDVLQQAQELQELSNATNQQLVWIASISLLVGGIGVMNIMLVSVTERTREIGLKKAIGAKKGRILWQFLTEAAVLTSLGGILGVAAGIGMAELVSHLTQAPVAISVPSIFLAVLFSMAIGVVFGLLPSIKAANLNPIDALRHE</sequence>
<gene>
    <name evidence="10" type="ORF">H9942_07730</name>
</gene>
<dbReference type="EMBL" id="DWXZ01000165">
    <property type="protein sequence ID" value="HJB37940.1"/>
    <property type="molecule type" value="Genomic_DNA"/>
</dbReference>
<reference evidence="10" key="2">
    <citation type="submission" date="2021-04" db="EMBL/GenBank/DDBJ databases">
        <authorList>
            <person name="Gilroy R."/>
        </authorList>
    </citation>
    <scope>NUCLEOTIDE SEQUENCE</scope>
    <source>
        <strain evidence="10">ChiBcolR8-3208</strain>
    </source>
</reference>
<dbReference type="PANTHER" id="PTHR30572:SF4">
    <property type="entry name" value="ABC TRANSPORTER PERMEASE YTRF"/>
    <property type="match status" value="1"/>
</dbReference>
<comment type="subcellular location">
    <subcellularLocation>
        <location evidence="1">Cell membrane</location>
        <topology evidence="1">Multi-pass membrane protein</topology>
    </subcellularLocation>
</comment>
<evidence type="ECO:0000259" key="9">
    <source>
        <dbReference type="Pfam" id="PF12704"/>
    </source>
</evidence>
<organism evidence="10 11">
    <name type="scientific">Candidatus Acutalibacter ornithocaccae</name>
    <dbReference type="NCBI Taxonomy" id="2838416"/>
    <lineage>
        <taxon>Bacteria</taxon>
        <taxon>Bacillati</taxon>
        <taxon>Bacillota</taxon>
        <taxon>Clostridia</taxon>
        <taxon>Eubacteriales</taxon>
        <taxon>Acutalibacteraceae</taxon>
        <taxon>Acutalibacter</taxon>
    </lineage>
</organism>
<keyword evidence="4 7" id="KW-1133">Transmembrane helix</keyword>
<dbReference type="AlphaFoldDB" id="A0A9D2S0A2"/>
<reference evidence="10" key="1">
    <citation type="journal article" date="2021" name="PeerJ">
        <title>Extensive microbial diversity within the chicken gut microbiome revealed by metagenomics and culture.</title>
        <authorList>
            <person name="Gilroy R."/>
            <person name="Ravi A."/>
            <person name="Getino M."/>
            <person name="Pursley I."/>
            <person name="Horton D.L."/>
            <person name="Alikhan N.F."/>
            <person name="Baker D."/>
            <person name="Gharbi K."/>
            <person name="Hall N."/>
            <person name="Watson M."/>
            <person name="Adriaenssens E.M."/>
            <person name="Foster-Nyarko E."/>
            <person name="Jarju S."/>
            <person name="Secka A."/>
            <person name="Antonio M."/>
            <person name="Oren A."/>
            <person name="Chaudhuri R.R."/>
            <person name="La Ragione R."/>
            <person name="Hildebrand F."/>
            <person name="Pallen M.J."/>
        </authorList>
    </citation>
    <scope>NUCLEOTIDE SEQUENCE</scope>
    <source>
        <strain evidence="10">ChiBcolR8-3208</strain>
    </source>
</reference>
<dbReference type="Pfam" id="PF02687">
    <property type="entry name" value="FtsX"/>
    <property type="match status" value="1"/>
</dbReference>
<evidence type="ECO:0000256" key="7">
    <source>
        <dbReference type="SAM" id="Phobius"/>
    </source>
</evidence>
<comment type="similarity">
    <text evidence="6">Belongs to the ABC-4 integral membrane protein family.</text>
</comment>
<dbReference type="Pfam" id="PF12704">
    <property type="entry name" value="MacB_PCD"/>
    <property type="match status" value="1"/>
</dbReference>
<accession>A0A9D2S0A2</accession>
<evidence type="ECO:0000256" key="6">
    <source>
        <dbReference type="ARBA" id="ARBA00038076"/>
    </source>
</evidence>
<evidence type="ECO:0000256" key="4">
    <source>
        <dbReference type="ARBA" id="ARBA00022989"/>
    </source>
</evidence>
<dbReference type="InterPro" id="IPR003838">
    <property type="entry name" value="ABC3_permease_C"/>
</dbReference>
<feature type="domain" description="MacB-like periplasmic core" evidence="9">
    <location>
        <begin position="19"/>
        <end position="261"/>
    </location>
</feature>
<dbReference type="InterPro" id="IPR025857">
    <property type="entry name" value="MacB_PCD"/>
</dbReference>
<dbReference type="Proteomes" id="UP000824214">
    <property type="component" value="Unassembled WGS sequence"/>
</dbReference>
<keyword evidence="2" id="KW-1003">Cell membrane</keyword>
<feature type="transmembrane region" description="Helical" evidence="7">
    <location>
        <begin position="378"/>
        <end position="402"/>
    </location>
</feature>
<evidence type="ECO:0000259" key="8">
    <source>
        <dbReference type="Pfam" id="PF02687"/>
    </source>
</evidence>
<evidence type="ECO:0000256" key="5">
    <source>
        <dbReference type="ARBA" id="ARBA00023136"/>
    </source>
</evidence>
<keyword evidence="5 7" id="KW-0472">Membrane</keyword>
<evidence type="ECO:0000256" key="2">
    <source>
        <dbReference type="ARBA" id="ARBA00022475"/>
    </source>
</evidence>
<feature type="domain" description="ABC3 transporter permease C-terminal" evidence="8">
    <location>
        <begin position="300"/>
        <end position="412"/>
    </location>
</feature>
<name>A0A9D2S0A2_9FIRM</name>
<evidence type="ECO:0000256" key="1">
    <source>
        <dbReference type="ARBA" id="ARBA00004651"/>
    </source>
</evidence>
<protein>
    <submittedName>
        <fullName evidence="10">ABC transporter permease</fullName>
    </submittedName>
</protein>
<feature type="transmembrane region" description="Helical" evidence="7">
    <location>
        <begin position="297"/>
        <end position="320"/>
    </location>
</feature>
<evidence type="ECO:0000313" key="10">
    <source>
        <dbReference type="EMBL" id="HJB37940.1"/>
    </source>
</evidence>
<feature type="transmembrane region" description="Helical" evidence="7">
    <location>
        <begin position="20"/>
        <end position="40"/>
    </location>
</feature>
<evidence type="ECO:0000256" key="3">
    <source>
        <dbReference type="ARBA" id="ARBA00022692"/>
    </source>
</evidence>
<dbReference type="InterPro" id="IPR050250">
    <property type="entry name" value="Macrolide_Exporter_MacB"/>
</dbReference>
<dbReference type="GO" id="GO:0005886">
    <property type="term" value="C:plasma membrane"/>
    <property type="evidence" value="ECO:0007669"/>
    <property type="project" value="UniProtKB-SubCell"/>
</dbReference>
<dbReference type="GO" id="GO:0022857">
    <property type="term" value="F:transmembrane transporter activity"/>
    <property type="evidence" value="ECO:0007669"/>
    <property type="project" value="TreeGrafter"/>
</dbReference>
<proteinExistence type="inferred from homology"/>